<protein>
    <submittedName>
        <fullName evidence="1">6601_t:CDS:1</fullName>
    </submittedName>
</protein>
<proteinExistence type="predicted"/>
<gene>
    <name evidence="1" type="ORF">RPERSI_LOCUS9884</name>
</gene>
<feature type="non-terminal residue" evidence="1">
    <location>
        <position position="1"/>
    </location>
</feature>
<sequence length="85" mass="10406">RTWQFDQKFYVNRRSRGAEIAHLKRVYDLVDYVRKTIEKEQINFETFLDNIRPLKLTLNYLKEVEVEEFKNLANFVLEKLKNQPN</sequence>
<accession>A0ACA9P9H6</accession>
<evidence type="ECO:0000313" key="2">
    <source>
        <dbReference type="Proteomes" id="UP000789920"/>
    </source>
</evidence>
<comment type="caution">
    <text evidence="1">The sequence shown here is derived from an EMBL/GenBank/DDBJ whole genome shotgun (WGS) entry which is preliminary data.</text>
</comment>
<dbReference type="EMBL" id="CAJVQC010019062">
    <property type="protein sequence ID" value="CAG8698113.1"/>
    <property type="molecule type" value="Genomic_DNA"/>
</dbReference>
<evidence type="ECO:0000313" key="1">
    <source>
        <dbReference type="EMBL" id="CAG8698113.1"/>
    </source>
</evidence>
<dbReference type="Proteomes" id="UP000789920">
    <property type="component" value="Unassembled WGS sequence"/>
</dbReference>
<name>A0ACA9P9H6_9GLOM</name>
<organism evidence="1 2">
    <name type="scientific">Racocetra persica</name>
    <dbReference type="NCBI Taxonomy" id="160502"/>
    <lineage>
        <taxon>Eukaryota</taxon>
        <taxon>Fungi</taxon>
        <taxon>Fungi incertae sedis</taxon>
        <taxon>Mucoromycota</taxon>
        <taxon>Glomeromycotina</taxon>
        <taxon>Glomeromycetes</taxon>
        <taxon>Diversisporales</taxon>
        <taxon>Gigasporaceae</taxon>
        <taxon>Racocetra</taxon>
    </lineage>
</organism>
<reference evidence="1" key="1">
    <citation type="submission" date="2021-06" db="EMBL/GenBank/DDBJ databases">
        <authorList>
            <person name="Kallberg Y."/>
            <person name="Tangrot J."/>
            <person name="Rosling A."/>
        </authorList>
    </citation>
    <scope>NUCLEOTIDE SEQUENCE</scope>
    <source>
        <strain evidence="1">MA461A</strain>
    </source>
</reference>
<keyword evidence="2" id="KW-1185">Reference proteome</keyword>